<evidence type="ECO:0000313" key="2">
    <source>
        <dbReference type="EMBL" id="MBO1109480.1"/>
    </source>
</evidence>
<reference evidence="2" key="1">
    <citation type="submission" date="2021-03" db="EMBL/GenBank/DDBJ databases">
        <title>Plesiomonas shigelloides zfcc0051, isolated from zebrafish feces.</title>
        <authorList>
            <person name="Vanderhoek Z."/>
            <person name="Gaulke C."/>
        </authorList>
    </citation>
    <scope>NUCLEOTIDE SEQUENCE</scope>
    <source>
        <strain evidence="2">Zfcc0051</strain>
    </source>
</reference>
<sequence>MMKLTSTPEKGFATLTVTLMLMAVVAVSILGYGAMVNSMVLTNQDRIRYLENKNISQSGIACAVSWIKNNNISNTSDVIVDCGNLVKIKPINKLGSVFHSIESYSYNQESDKDHIGTVFASQAVIVSKGYSTAPDAGLIAGGDVDFTVNGSSNASSDMTAYTPPHTAAPFPPSGVISSGQAKVCKPPLTSEQVRLCAQYNLANKESVTFNGGSPSSHYLSGLNKNVFDIQVSSCEQLPIDLNNKSIWIDLGAGASSCAFKTSSMNNVLLVISKSKGNESVTLTTAPAGVAMTVDGLMAFIDSRPKPVSEQLSLKFDFRGSLVIRGSFISDAKVSNGDGAFTLYYDYHKLLDVEKKIDIGAMAMKGTWYDFYQ</sequence>
<dbReference type="AlphaFoldDB" id="A0A8I2B5Z3"/>
<organism evidence="2 3">
    <name type="scientific">Plesiomonas shigelloides</name>
    <name type="common">Aeromonas shigelloides</name>
    <dbReference type="NCBI Taxonomy" id="703"/>
    <lineage>
        <taxon>Bacteria</taxon>
        <taxon>Pseudomonadati</taxon>
        <taxon>Pseudomonadota</taxon>
        <taxon>Gammaproteobacteria</taxon>
        <taxon>Enterobacterales</taxon>
        <taxon>Enterobacteriaceae</taxon>
        <taxon>Plesiomonas</taxon>
    </lineage>
</organism>
<keyword evidence="1" id="KW-0472">Membrane</keyword>
<dbReference type="EMBL" id="JAFNAA010000019">
    <property type="protein sequence ID" value="MBO1109480.1"/>
    <property type="molecule type" value="Genomic_DNA"/>
</dbReference>
<accession>A0A8I2B5Z3</accession>
<comment type="caution">
    <text evidence="2">The sequence shown here is derived from an EMBL/GenBank/DDBJ whole genome shotgun (WGS) entry which is preliminary data.</text>
</comment>
<evidence type="ECO:0000313" key="3">
    <source>
        <dbReference type="Proteomes" id="UP000664658"/>
    </source>
</evidence>
<keyword evidence="1" id="KW-1133">Transmembrane helix</keyword>
<evidence type="ECO:0000256" key="1">
    <source>
        <dbReference type="SAM" id="Phobius"/>
    </source>
</evidence>
<feature type="transmembrane region" description="Helical" evidence="1">
    <location>
        <begin position="12"/>
        <end position="35"/>
    </location>
</feature>
<name>A0A8I2B5Z3_PLESH</name>
<gene>
    <name evidence="2" type="ORF">J2R62_14915</name>
</gene>
<keyword evidence="1" id="KW-0812">Transmembrane</keyword>
<dbReference type="Proteomes" id="UP000664658">
    <property type="component" value="Unassembled WGS sequence"/>
</dbReference>
<proteinExistence type="predicted"/>
<protein>
    <submittedName>
        <fullName evidence="2">Uncharacterized protein</fullName>
    </submittedName>
</protein>
<dbReference type="RefSeq" id="WP_152109343.1">
    <property type="nucleotide sequence ID" value="NZ_JAFNAA010000019.1"/>
</dbReference>